<evidence type="ECO:0000313" key="8">
    <source>
        <dbReference type="Proteomes" id="UP001178507"/>
    </source>
</evidence>
<dbReference type="PROSITE" id="PS50103">
    <property type="entry name" value="ZF_C3H1"/>
    <property type="match status" value="2"/>
</dbReference>
<evidence type="ECO:0000256" key="2">
    <source>
        <dbReference type="ARBA" id="ARBA00022737"/>
    </source>
</evidence>
<reference evidence="7" key="1">
    <citation type="submission" date="2023-08" db="EMBL/GenBank/DDBJ databases">
        <authorList>
            <person name="Chen Y."/>
            <person name="Shah S."/>
            <person name="Dougan E. K."/>
            <person name="Thang M."/>
            <person name="Chan C."/>
        </authorList>
    </citation>
    <scope>NUCLEOTIDE SEQUENCE</scope>
</reference>
<feature type="domain" description="C3H1-type" evidence="6">
    <location>
        <begin position="105"/>
        <end position="131"/>
    </location>
</feature>
<dbReference type="InterPro" id="IPR036855">
    <property type="entry name" value="Znf_CCCH_sf"/>
</dbReference>
<dbReference type="PANTHER" id="PTHR12547">
    <property type="entry name" value="CCCH ZINC FINGER/TIS11-RELATED"/>
    <property type="match status" value="1"/>
</dbReference>
<dbReference type="Pfam" id="PF00642">
    <property type="entry name" value="zf-CCCH"/>
    <property type="match status" value="1"/>
</dbReference>
<dbReference type="Gene3D" id="3.30.1370.210">
    <property type="match status" value="1"/>
</dbReference>
<evidence type="ECO:0000313" key="7">
    <source>
        <dbReference type="EMBL" id="CAJ1411482.1"/>
    </source>
</evidence>
<name>A0AA36JS90_9DINO</name>
<gene>
    <name evidence="7" type="ORF">EVOR1521_LOCUS32038</name>
</gene>
<accession>A0AA36JS90</accession>
<evidence type="ECO:0000259" key="6">
    <source>
        <dbReference type="PROSITE" id="PS50103"/>
    </source>
</evidence>
<evidence type="ECO:0000256" key="1">
    <source>
        <dbReference type="ARBA" id="ARBA00022723"/>
    </source>
</evidence>
<organism evidence="7 8">
    <name type="scientific">Effrenium voratum</name>
    <dbReference type="NCBI Taxonomy" id="2562239"/>
    <lineage>
        <taxon>Eukaryota</taxon>
        <taxon>Sar</taxon>
        <taxon>Alveolata</taxon>
        <taxon>Dinophyceae</taxon>
        <taxon>Suessiales</taxon>
        <taxon>Symbiodiniaceae</taxon>
        <taxon>Effrenium</taxon>
    </lineage>
</organism>
<dbReference type="EMBL" id="CAUJNA010003877">
    <property type="protein sequence ID" value="CAJ1411482.1"/>
    <property type="molecule type" value="Genomic_DNA"/>
</dbReference>
<keyword evidence="8" id="KW-1185">Reference proteome</keyword>
<feature type="zinc finger region" description="C3H1-type" evidence="5">
    <location>
        <begin position="68"/>
        <end position="95"/>
    </location>
</feature>
<dbReference type="Proteomes" id="UP001178507">
    <property type="component" value="Unassembled WGS sequence"/>
</dbReference>
<dbReference type="AlphaFoldDB" id="A0AA36JS90"/>
<dbReference type="GO" id="GO:0008270">
    <property type="term" value="F:zinc ion binding"/>
    <property type="evidence" value="ECO:0007669"/>
    <property type="project" value="UniProtKB-KW"/>
</dbReference>
<evidence type="ECO:0000256" key="5">
    <source>
        <dbReference type="PROSITE-ProRule" id="PRU00723"/>
    </source>
</evidence>
<dbReference type="GO" id="GO:0003729">
    <property type="term" value="F:mRNA binding"/>
    <property type="evidence" value="ECO:0007669"/>
    <property type="project" value="InterPro"/>
</dbReference>
<keyword evidence="1 5" id="KW-0479">Metal-binding</keyword>
<proteinExistence type="predicted"/>
<dbReference type="SUPFAM" id="SSF90229">
    <property type="entry name" value="CCCH zinc finger"/>
    <property type="match status" value="1"/>
</dbReference>
<feature type="zinc finger region" description="C3H1-type" evidence="5">
    <location>
        <begin position="105"/>
        <end position="131"/>
    </location>
</feature>
<evidence type="ECO:0000256" key="3">
    <source>
        <dbReference type="ARBA" id="ARBA00022771"/>
    </source>
</evidence>
<dbReference type="PANTHER" id="PTHR12547:SF18">
    <property type="entry name" value="PROTEIN TIS11"/>
    <property type="match status" value="1"/>
</dbReference>
<dbReference type="SMART" id="SM00356">
    <property type="entry name" value="ZnF_C3H1"/>
    <property type="match status" value="2"/>
</dbReference>
<feature type="domain" description="C3H1-type" evidence="6">
    <location>
        <begin position="68"/>
        <end position="95"/>
    </location>
</feature>
<sequence length="330" mass="36950">MENAGDEEWLQLFATPLPAMTRDGSKASVILEPYCGSLAHDLDPMQTSSALEEGWAEAPQNLQPLIPKYKVVRCWYFDNAQCKHGDACTFAHGDQELMLPPAEVAKRVPCMHFLIGSCENGAACPFGHCEETAKAIMPVELGLPEGDFFEDVLQLVVAGGGASGQIIHEFYLQVRSPGLPNWQQILRWLDQRSWPYWQCKKPRSYSDAVTFAGAWLSSEWLLSESEWSPSEPKWLSAASARKRALQSIKRILLHRLAQAKKSGGMELACLNMWLLWLDQLLAIVNRCLAEDCSWLPITQTFTGLRHQANTGRSLSPEEVDHLLKEIQKAS</sequence>
<keyword evidence="3 5" id="KW-0863">Zinc-finger</keyword>
<keyword evidence="2" id="KW-0677">Repeat</keyword>
<comment type="caution">
    <text evidence="7">The sequence shown here is derived from an EMBL/GenBank/DDBJ whole genome shotgun (WGS) entry which is preliminary data.</text>
</comment>
<protein>
    <recommendedName>
        <fullName evidence="6">C3H1-type domain-containing protein</fullName>
    </recommendedName>
</protein>
<evidence type="ECO:0000256" key="4">
    <source>
        <dbReference type="ARBA" id="ARBA00022833"/>
    </source>
</evidence>
<keyword evidence="4 5" id="KW-0862">Zinc</keyword>
<dbReference type="InterPro" id="IPR000571">
    <property type="entry name" value="Znf_CCCH"/>
</dbReference>
<dbReference type="InterPro" id="IPR045877">
    <property type="entry name" value="ZFP36-like"/>
</dbReference>